<feature type="compositionally biased region" description="Basic and acidic residues" evidence="1">
    <location>
        <begin position="80"/>
        <end position="89"/>
    </location>
</feature>
<name>A0A370HNS7_9HYPH</name>
<dbReference type="Proteomes" id="UP000254925">
    <property type="component" value="Unassembled WGS sequence"/>
</dbReference>
<proteinExistence type="predicted"/>
<sequence>MTFGRWVLGVVAGGVALGAVGAQAAPMPVVTTEARSSVQTVQFYYDDPPPVIYESPRRYYYDDPPPRRYYDPPPRAYYDAPRRDWDQPRRYARPPGYVVPTPDGRGRSGGAVIYDKEAAKDYMKDYRRAQKEIYKEKSRAWNRANGY</sequence>
<dbReference type="AlphaFoldDB" id="A0A370HNS7"/>
<dbReference type="OrthoDB" id="8026051at2"/>
<accession>A0A370HNS7</accession>
<evidence type="ECO:0008006" key="5">
    <source>
        <dbReference type="Google" id="ProtNLM"/>
    </source>
</evidence>
<dbReference type="EMBL" id="QQBB01000003">
    <property type="protein sequence ID" value="RDI60189.1"/>
    <property type="molecule type" value="Genomic_DNA"/>
</dbReference>
<reference evidence="3 4" key="1">
    <citation type="submission" date="2018-07" db="EMBL/GenBank/DDBJ databases">
        <title>Genomic Encyclopedia of Type Strains, Phase IV (KMG-IV): sequencing the most valuable type-strain genomes for metagenomic binning, comparative biology and taxonomic classification.</title>
        <authorList>
            <person name="Goeker M."/>
        </authorList>
    </citation>
    <scope>NUCLEOTIDE SEQUENCE [LARGE SCALE GENOMIC DNA]</scope>
    <source>
        <strain evidence="3 4">DSM 14364</strain>
    </source>
</reference>
<keyword evidence="2" id="KW-0732">Signal</keyword>
<keyword evidence="4" id="KW-1185">Reference proteome</keyword>
<protein>
    <recommendedName>
        <fullName evidence="5">PXPV repeat-containing protein</fullName>
    </recommendedName>
</protein>
<feature type="compositionally biased region" description="Basic and acidic residues" evidence="1">
    <location>
        <begin position="55"/>
        <end position="70"/>
    </location>
</feature>
<evidence type="ECO:0000256" key="2">
    <source>
        <dbReference type="SAM" id="SignalP"/>
    </source>
</evidence>
<evidence type="ECO:0000313" key="4">
    <source>
        <dbReference type="Proteomes" id="UP000254925"/>
    </source>
</evidence>
<feature type="chain" id="PRO_5017083598" description="PXPV repeat-containing protein" evidence="2">
    <location>
        <begin position="25"/>
        <end position="147"/>
    </location>
</feature>
<feature type="signal peptide" evidence="2">
    <location>
        <begin position="1"/>
        <end position="24"/>
    </location>
</feature>
<feature type="region of interest" description="Disordered" evidence="1">
    <location>
        <begin position="55"/>
        <end position="110"/>
    </location>
</feature>
<evidence type="ECO:0000256" key="1">
    <source>
        <dbReference type="SAM" id="MobiDB-lite"/>
    </source>
</evidence>
<dbReference type="RefSeq" id="WP_114769880.1">
    <property type="nucleotide sequence ID" value="NZ_QQBB01000003.1"/>
</dbReference>
<comment type="caution">
    <text evidence="3">The sequence shown here is derived from an EMBL/GenBank/DDBJ whole genome shotgun (WGS) entry which is preliminary data.</text>
</comment>
<gene>
    <name evidence="3" type="ORF">DES45_103450</name>
</gene>
<organism evidence="3 4">
    <name type="scientific">Microvirga subterranea</name>
    <dbReference type="NCBI Taxonomy" id="186651"/>
    <lineage>
        <taxon>Bacteria</taxon>
        <taxon>Pseudomonadati</taxon>
        <taxon>Pseudomonadota</taxon>
        <taxon>Alphaproteobacteria</taxon>
        <taxon>Hyphomicrobiales</taxon>
        <taxon>Methylobacteriaceae</taxon>
        <taxon>Microvirga</taxon>
    </lineage>
</organism>
<evidence type="ECO:0000313" key="3">
    <source>
        <dbReference type="EMBL" id="RDI60189.1"/>
    </source>
</evidence>